<organism evidence="3 4">
    <name type="scientific">Anthropogastromicrobium aceti</name>
    <dbReference type="NCBI Taxonomy" id="2981768"/>
    <lineage>
        <taxon>Bacteria</taxon>
        <taxon>Bacillati</taxon>
        <taxon>Bacillota</taxon>
        <taxon>Clostridia</taxon>
        <taxon>Lachnospirales</taxon>
        <taxon>Lachnospiraceae</taxon>
        <taxon>Anthropogastromicrobium</taxon>
    </lineage>
</organism>
<name>A0AAE3E534_9FIRM</name>
<sequence length="465" mass="54359">METSEWSNFFFQWAATLFWIFFLTGMTGSIIANLWRFARKRHFINDTIFMRMLLWPVLISFFVPVIFLYWQQKEGRHAFQYEMFRSAGFVTLMLSAVIIIWLAGALRRTAITVCQLNSLYQLKINAKRDLLWQEDEQKETYKLCTKMGICRHVNVFISKEIVSPMTMGFLNPCIFLPAGEIDKETLRLILVHELTHIHHKDFLMKQMMLVISSLYWFCPGINELFAELNVCNEYYCDLDSIKQLGIEQHEYFSKIRAFAADQKQRRAYAYSALCENKNTLKARERAAQKTQLAQNSKMFTATGRITAVILAGIILCTSAYTISFASIVSYDAAMKFITSEETEYQKKQTELDVSDLYFTGDEIKIDELLSKKSAHKYGSDEQKWTLQKDQEIQFGPFYKEKGESIWVYTYANYKVEYGIIRDTKRRCLEGKNEGHNFDIEESGMYYVFIRNWSGERTKGGSLVVQ</sequence>
<reference evidence="3 4" key="1">
    <citation type="submission" date="2021-10" db="EMBL/GenBank/DDBJ databases">
        <title>Anaerobic single-cell dispensing facilitates the cultivation of human gut bacteria.</title>
        <authorList>
            <person name="Afrizal A."/>
        </authorList>
    </citation>
    <scope>NUCLEOTIDE SEQUENCE [LARGE SCALE GENOMIC DNA]</scope>
    <source>
        <strain evidence="3 4">CLA-AA-H224</strain>
    </source>
</reference>
<dbReference type="CDD" id="cd07341">
    <property type="entry name" value="M56_BlaR1_MecR1_like"/>
    <property type="match status" value="1"/>
</dbReference>
<dbReference type="InterPro" id="IPR008756">
    <property type="entry name" value="Peptidase_M56"/>
</dbReference>
<feature type="transmembrane region" description="Helical" evidence="1">
    <location>
        <begin position="53"/>
        <end position="71"/>
    </location>
</feature>
<feature type="transmembrane region" description="Helical" evidence="1">
    <location>
        <begin position="83"/>
        <end position="103"/>
    </location>
</feature>
<dbReference type="Proteomes" id="UP001198200">
    <property type="component" value="Unassembled WGS sequence"/>
</dbReference>
<dbReference type="InterPro" id="IPR052173">
    <property type="entry name" value="Beta-lactam_resp_regulator"/>
</dbReference>
<keyword evidence="1" id="KW-0472">Membrane</keyword>
<proteinExistence type="predicted"/>
<keyword evidence="1" id="KW-0812">Transmembrane</keyword>
<evidence type="ECO:0000313" key="3">
    <source>
        <dbReference type="EMBL" id="MCC2221959.1"/>
    </source>
</evidence>
<evidence type="ECO:0000256" key="1">
    <source>
        <dbReference type="SAM" id="Phobius"/>
    </source>
</evidence>
<protein>
    <submittedName>
        <fullName evidence="3">M56 family metallopeptidase</fullName>
    </submittedName>
</protein>
<feature type="domain" description="Peptidase M56" evidence="2">
    <location>
        <begin position="93"/>
        <end position="283"/>
    </location>
</feature>
<dbReference type="EMBL" id="JAJEQN010000024">
    <property type="protein sequence ID" value="MCC2221959.1"/>
    <property type="molecule type" value="Genomic_DNA"/>
</dbReference>
<accession>A0AAE3E534</accession>
<evidence type="ECO:0000259" key="2">
    <source>
        <dbReference type="Pfam" id="PF05569"/>
    </source>
</evidence>
<keyword evidence="4" id="KW-1185">Reference proteome</keyword>
<dbReference type="PANTHER" id="PTHR34978">
    <property type="entry name" value="POSSIBLE SENSOR-TRANSDUCER PROTEIN BLAR"/>
    <property type="match status" value="1"/>
</dbReference>
<comment type="caution">
    <text evidence="3">The sequence shown here is derived from an EMBL/GenBank/DDBJ whole genome shotgun (WGS) entry which is preliminary data.</text>
</comment>
<dbReference type="AlphaFoldDB" id="A0AAE3E534"/>
<evidence type="ECO:0000313" key="4">
    <source>
        <dbReference type="Proteomes" id="UP001198200"/>
    </source>
</evidence>
<dbReference type="PANTHER" id="PTHR34978:SF3">
    <property type="entry name" value="SLR0241 PROTEIN"/>
    <property type="match status" value="1"/>
</dbReference>
<keyword evidence="1" id="KW-1133">Transmembrane helix</keyword>
<feature type="transmembrane region" description="Helical" evidence="1">
    <location>
        <begin position="305"/>
        <end position="330"/>
    </location>
</feature>
<feature type="transmembrane region" description="Helical" evidence="1">
    <location>
        <begin position="12"/>
        <end position="32"/>
    </location>
</feature>
<gene>
    <name evidence="3" type="ORF">LKD48_09980</name>
</gene>
<dbReference type="RefSeq" id="WP_308731930.1">
    <property type="nucleotide sequence ID" value="NZ_JAJEQN010000024.1"/>
</dbReference>
<dbReference type="Pfam" id="PF05569">
    <property type="entry name" value="Peptidase_M56"/>
    <property type="match status" value="1"/>
</dbReference>